<organism evidence="4 5">
    <name type="scientific">Paracidovorax wautersii</name>
    <dbReference type="NCBI Taxonomy" id="1177982"/>
    <lineage>
        <taxon>Bacteria</taxon>
        <taxon>Pseudomonadati</taxon>
        <taxon>Pseudomonadota</taxon>
        <taxon>Betaproteobacteria</taxon>
        <taxon>Burkholderiales</taxon>
        <taxon>Comamonadaceae</taxon>
        <taxon>Paracidovorax</taxon>
    </lineage>
</organism>
<evidence type="ECO:0000256" key="2">
    <source>
        <dbReference type="ARBA" id="ARBA00023172"/>
    </source>
</evidence>
<evidence type="ECO:0000256" key="1">
    <source>
        <dbReference type="ARBA" id="ARBA00022908"/>
    </source>
</evidence>
<dbReference type="STRING" id="1177982.SAMN04489711_106233"/>
<evidence type="ECO:0000313" key="5">
    <source>
        <dbReference type="Proteomes" id="UP000199119"/>
    </source>
</evidence>
<proteinExistence type="predicted"/>
<gene>
    <name evidence="4" type="ORF">SAMN04489711_106233</name>
</gene>
<evidence type="ECO:0000259" key="3">
    <source>
        <dbReference type="PROSITE" id="PS51898"/>
    </source>
</evidence>
<dbReference type="Pfam" id="PF00589">
    <property type="entry name" value="Phage_integrase"/>
    <property type="match status" value="1"/>
</dbReference>
<dbReference type="GO" id="GO:0006310">
    <property type="term" value="P:DNA recombination"/>
    <property type="evidence" value="ECO:0007669"/>
    <property type="project" value="UniProtKB-KW"/>
</dbReference>
<dbReference type="InterPro" id="IPR013762">
    <property type="entry name" value="Integrase-like_cat_sf"/>
</dbReference>
<dbReference type="Proteomes" id="UP000199119">
    <property type="component" value="Unassembled WGS sequence"/>
</dbReference>
<dbReference type="InterPro" id="IPR011010">
    <property type="entry name" value="DNA_brk_join_enz"/>
</dbReference>
<dbReference type="PANTHER" id="PTHR30349">
    <property type="entry name" value="PHAGE INTEGRASE-RELATED"/>
    <property type="match status" value="1"/>
</dbReference>
<dbReference type="EMBL" id="FONX01000006">
    <property type="protein sequence ID" value="SFE87953.1"/>
    <property type="molecule type" value="Genomic_DNA"/>
</dbReference>
<dbReference type="OrthoDB" id="662444at2"/>
<accession>A0A1I2E5K3</accession>
<keyword evidence="5" id="KW-1185">Reference proteome</keyword>
<dbReference type="AlphaFoldDB" id="A0A1I2E5K3"/>
<dbReference type="InterPro" id="IPR002104">
    <property type="entry name" value="Integrase_catalytic"/>
</dbReference>
<dbReference type="GO" id="GO:0003677">
    <property type="term" value="F:DNA binding"/>
    <property type="evidence" value="ECO:0007669"/>
    <property type="project" value="InterPro"/>
</dbReference>
<evidence type="ECO:0000313" key="4">
    <source>
        <dbReference type="EMBL" id="SFE87953.1"/>
    </source>
</evidence>
<dbReference type="Gene3D" id="1.10.443.10">
    <property type="entry name" value="Intergrase catalytic core"/>
    <property type="match status" value="1"/>
</dbReference>
<dbReference type="GO" id="GO:0015074">
    <property type="term" value="P:DNA integration"/>
    <property type="evidence" value="ECO:0007669"/>
    <property type="project" value="UniProtKB-KW"/>
</dbReference>
<feature type="domain" description="Tyr recombinase" evidence="3">
    <location>
        <begin position="162"/>
        <end position="341"/>
    </location>
</feature>
<keyword evidence="1" id="KW-0229">DNA integration</keyword>
<dbReference type="PANTHER" id="PTHR30349:SF94">
    <property type="entry name" value="INTEGRASE_RECOMBINASE HI_1414-RELATED"/>
    <property type="match status" value="1"/>
</dbReference>
<dbReference type="SUPFAM" id="SSF56349">
    <property type="entry name" value="DNA breaking-rejoining enzymes"/>
    <property type="match status" value="1"/>
</dbReference>
<keyword evidence="2" id="KW-0233">DNA recombination</keyword>
<reference evidence="5" key="1">
    <citation type="submission" date="2016-10" db="EMBL/GenBank/DDBJ databases">
        <authorList>
            <person name="Varghese N."/>
            <person name="Submissions S."/>
        </authorList>
    </citation>
    <scope>NUCLEOTIDE SEQUENCE [LARGE SCALE GENOMIC DNA]</scope>
    <source>
        <strain evidence="5">DSM 27981</strain>
    </source>
</reference>
<protein>
    <submittedName>
        <fullName evidence="4">Phage integrase family protein</fullName>
    </submittedName>
</protein>
<dbReference type="PROSITE" id="PS51898">
    <property type="entry name" value="TYR_RECOMBINASE"/>
    <property type="match status" value="1"/>
</dbReference>
<sequence length="341" mass="39357">MAYLRKVKNGWRAEVERAGQRVSATRATKAEAQAWALAEEAAILAGSRGEYPRKTLADAVERYRREVTDLKAKRSPAVAKADNLRFDAWLRNFPDLAAKVFHEITTDDLARWRDKRLQVVSESSVLREAQQFRPIWGLAIDEWGWAGKSPWTKLRKPRKGHARRRSTMWQEVRRLLRSGGYTTLLPPQTPQQEAVWAYLVALHTSLRSGELLRMSRSTVDLRTRVYHLPRHKTDRTAGERNVPFTPRAARLLRRLDAAAEAAGRDAYFTISDQSRDVLWRKVRDRVMIAGLHFHDSRAAALTWLSKRYDVMTLAKISGHVDINELFNTYYRESERDIAARL</sequence>
<dbReference type="InterPro" id="IPR050090">
    <property type="entry name" value="Tyrosine_recombinase_XerCD"/>
</dbReference>
<name>A0A1I2E5K3_9BURK</name>
<dbReference type="RefSeq" id="WP_092939648.1">
    <property type="nucleotide sequence ID" value="NZ_FONX01000006.1"/>
</dbReference>